<comment type="caution">
    <text evidence="1">The sequence shown here is derived from an EMBL/GenBank/DDBJ whole genome shotgun (WGS) entry which is preliminary data.</text>
</comment>
<dbReference type="AlphaFoldDB" id="A0A3N7I0I1"/>
<keyword evidence="2" id="KW-1185">Reference proteome</keyword>
<reference evidence="1 2" key="2">
    <citation type="submission" date="2018-12" db="EMBL/GenBank/DDBJ databases">
        <title>Rhizobacter gummiphilus sp. nov., a rubber-degrading bacterium isolated from the soil of a botanical garden in Japan.</title>
        <authorList>
            <person name="Shunsuke S.S."/>
        </authorList>
    </citation>
    <scope>NUCLEOTIDE SEQUENCE [LARGE SCALE GENOMIC DNA]</scope>
    <source>
        <strain evidence="1 2">S-16</strain>
    </source>
</reference>
<protein>
    <submittedName>
        <fullName evidence="1">DUF2145 domain-containing protein</fullName>
    </submittedName>
</protein>
<dbReference type="PIRSF" id="PIRSF028477">
    <property type="entry name" value="UCP028477"/>
    <property type="match status" value="1"/>
</dbReference>
<name>A0A3N7I0I1_9BURK</name>
<reference evidence="1 2" key="1">
    <citation type="submission" date="2018-08" db="EMBL/GenBank/DDBJ databases">
        <authorList>
            <person name="Khan S.A."/>
            <person name="Jeon C.O."/>
            <person name="Chun B.H."/>
            <person name="Jeong S.E."/>
        </authorList>
    </citation>
    <scope>NUCLEOTIDE SEQUENCE [LARGE SCALE GENOMIC DNA]</scope>
    <source>
        <strain evidence="1 2">S-16</strain>
    </source>
</reference>
<evidence type="ECO:0000313" key="2">
    <source>
        <dbReference type="Proteomes" id="UP000267464"/>
    </source>
</evidence>
<dbReference type="EMBL" id="QUSW01000001">
    <property type="protein sequence ID" value="RQP26881.1"/>
    <property type="molecule type" value="Genomic_DNA"/>
</dbReference>
<dbReference type="RefSeq" id="WP_124539178.1">
    <property type="nucleotide sequence ID" value="NZ_QUSW01000001.1"/>
</dbReference>
<dbReference type="Proteomes" id="UP000267464">
    <property type="component" value="Unassembled WGS sequence"/>
</dbReference>
<accession>A0A3N7I0I1</accession>
<organism evidence="1 2">
    <name type="scientific">Piscinibacter terrae</name>
    <dbReference type="NCBI Taxonomy" id="2496871"/>
    <lineage>
        <taxon>Bacteria</taxon>
        <taxon>Pseudomonadati</taxon>
        <taxon>Pseudomonadota</taxon>
        <taxon>Betaproteobacteria</taxon>
        <taxon>Burkholderiales</taxon>
        <taxon>Sphaerotilaceae</taxon>
        <taxon>Piscinibacter</taxon>
    </lineage>
</organism>
<gene>
    <name evidence="1" type="ORF">DZC73_05655</name>
</gene>
<sequence length="289" mass="31579">MALAGAGACEAGVTRFCDKPAEMSPQQQDTLLRMGALIKKELDASGTSVAIVSRSGLDLSRFGVRYSHAGVSLKASGNTPWSVRQLYYACDEKRPRVYDQGIAGFLMGTDDPGLGFVSIVFLPQEAAAPLERAALDDRLALALLGGTYSANAYPFSTRYQNCNQWTAELLAAAWSEPALLPEDARAGAQSWLMAQHYAPTTFDVSRWLVLAGHFVPWVHHDDHPPQDVEQARFRISMPSSIESFVQSRLTEARRVEFCHAGRQMVIHRGWDPIGDGCVPGPEDTVLALD</sequence>
<proteinExistence type="predicted"/>
<evidence type="ECO:0000313" key="1">
    <source>
        <dbReference type="EMBL" id="RQP26881.1"/>
    </source>
</evidence>
<dbReference type="Pfam" id="PF09916">
    <property type="entry name" value="DUF2145"/>
    <property type="match status" value="1"/>
</dbReference>
<dbReference type="OrthoDB" id="9000139at2"/>
<dbReference type="InterPro" id="IPR014547">
    <property type="entry name" value="UCP028477"/>
</dbReference>